<dbReference type="InterPro" id="IPR002716">
    <property type="entry name" value="PIN_dom"/>
</dbReference>
<evidence type="ECO:0000259" key="1">
    <source>
        <dbReference type="Pfam" id="PF01850"/>
    </source>
</evidence>
<dbReference type="STRING" id="1802055.A3A74_03280"/>
<accession>A0A1F7IDB5</accession>
<dbReference type="InterPro" id="IPR029060">
    <property type="entry name" value="PIN-like_dom_sf"/>
</dbReference>
<dbReference type="Proteomes" id="UP000179270">
    <property type="component" value="Unassembled WGS sequence"/>
</dbReference>
<dbReference type="SUPFAM" id="SSF88723">
    <property type="entry name" value="PIN domain-like"/>
    <property type="match status" value="1"/>
</dbReference>
<organism evidence="2 3">
    <name type="scientific">Candidatus Roizmanbacteria bacterium RIFCSPLOWO2_01_FULL_35_13</name>
    <dbReference type="NCBI Taxonomy" id="1802055"/>
    <lineage>
        <taxon>Bacteria</taxon>
        <taxon>Candidatus Roizmaniibacteriota</taxon>
    </lineage>
</organism>
<dbReference type="AlphaFoldDB" id="A0A1F7IDB5"/>
<gene>
    <name evidence="2" type="ORF">A3A74_03280</name>
</gene>
<evidence type="ECO:0000313" key="3">
    <source>
        <dbReference type="Proteomes" id="UP000179270"/>
    </source>
</evidence>
<proteinExistence type="predicted"/>
<sequence>MKISSPTLFDTNILIYNQDKNSQFFNIASEWHNKALSGEINAVISSQNLLEFAAVMTNPNKITHPLTQKLAALEINKYFATDQFEIIYPNNETIKAFSALLKKYPMKNPIQIFDLFLVATMISNEIYQILTLNRQDFRFKEVKVVNLYN</sequence>
<reference evidence="2 3" key="1">
    <citation type="journal article" date="2016" name="Nat. Commun.">
        <title>Thousands of microbial genomes shed light on interconnected biogeochemical processes in an aquifer system.</title>
        <authorList>
            <person name="Anantharaman K."/>
            <person name="Brown C.T."/>
            <person name="Hug L.A."/>
            <person name="Sharon I."/>
            <person name="Castelle C.J."/>
            <person name="Probst A.J."/>
            <person name="Thomas B.C."/>
            <person name="Singh A."/>
            <person name="Wilkins M.J."/>
            <person name="Karaoz U."/>
            <person name="Brodie E.L."/>
            <person name="Williams K.H."/>
            <person name="Hubbard S.S."/>
            <person name="Banfield J.F."/>
        </authorList>
    </citation>
    <scope>NUCLEOTIDE SEQUENCE [LARGE SCALE GENOMIC DNA]</scope>
</reference>
<name>A0A1F7IDB5_9BACT</name>
<dbReference type="Gene3D" id="3.40.50.1010">
    <property type="entry name" value="5'-nuclease"/>
    <property type="match status" value="1"/>
</dbReference>
<dbReference type="EMBL" id="MGAF01000019">
    <property type="protein sequence ID" value="OGK41330.1"/>
    <property type="molecule type" value="Genomic_DNA"/>
</dbReference>
<evidence type="ECO:0000313" key="2">
    <source>
        <dbReference type="EMBL" id="OGK41330.1"/>
    </source>
</evidence>
<protein>
    <recommendedName>
        <fullName evidence="1">PIN domain-containing protein</fullName>
    </recommendedName>
</protein>
<dbReference type="Pfam" id="PF01850">
    <property type="entry name" value="PIN"/>
    <property type="match status" value="1"/>
</dbReference>
<comment type="caution">
    <text evidence="2">The sequence shown here is derived from an EMBL/GenBank/DDBJ whole genome shotgun (WGS) entry which is preliminary data.</text>
</comment>
<feature type="domain" description="PIN" evidence="1">
    <location>
        <begin position="8"/>
        <end position="141"/>
    </location>
</feature>